<feature type="domain" description="Major facilitator superfamily associated" evidence="8">
    <location>
        <begin position="15"/>
        <end position="521"/>
    </location>
</feature>
<evidence type="ECO:0000256" key="2">
    <source>
        <dbReference type="ARBA" id="ARBA00005241"/>
    </source>
</evidence>
<feature type="transmembrane region" description="Helical" evidence="7">
    <location>
        <begin position="634"/>
        <end position="651"/>
    </location>
</feature>
<feature type="transmembrane region" description="Helical" evidence="7">
    <location>
        <begin position="972"/>
        <end position="1000"/>
    </location>
</feature>
<dbReference type="SUPFAM" id="SSF103473">
    <property type="entry name" value="MFS general substrate transporter"/>
    <property type="match status" value="2"/>
</dbReference>
<proteinExistence type="inferred from homology"/>
<feature type="transmembrane region" description="Helical" evidence="7">
    <location>
        <begin position="47"/>
        <end position="63"/>
    </location>
</feature>
<feature type="transmembrane region" description="Helical" evidence="7">
    <location>
        <begin position="270"/>
        <end position="299"/>
    </location>
</feature>
<feature type="transmembrane region" description="Helical" evidence="7">
    <location>
        <begin position="344"/>
        <end position="364"/>
    </location>
</feature>
<evidence type="ECO:0000313" key="10">
    <source>
        <dbReference type="Proteomes" id="UP001164746"/>
    </source>
</evidence>
<keyword evidence="5 7" id="KW-0472">Membrane</keyword>
<feature type="domain" description="Major facilitator superfamily associated" evidence="8">
    <location>
        <begin position="601"/>
        <end position="1132"/>
    </location>
</feature>
<sequence>MALPCGEVNRQLLPVKLMYFFFMAGTLLPFIPVYMRQLGLSAEETGIIYGVMPFVAFFVRPLIGVLADKIQRHKAVLIVCVLLTGVMYDLLLLTPAKQTLDNSALAITVHMQCSQADSFIRDCNFADDGCEMGLKQALVANNLTGISRKCEFQCSVSRMSIKAGSTCFTADVGTLSEATCDSVVNTGHDVMFQSDVKGILDNEIHVGNSSYSGHTCTDYDLKNLTFNGTNYWQLLCESETVFNCNLHCTPEISQKCMGTISSDDKLSETFWIFFVIFLFCNIVFAPVISLIDAIAYDILGEKRGLWGRQRLWGTLGFIFFAVASTFIMDAISQKSNNVDYSVSFYIFLALTICTCVVGYFLKLSENIHCGQFLKNILGLLKYPKVVVFLIAMACYGIMNGVIEAFLFWYLMMLGASQKILGLCIVFQCGPEIIMLQFAGKIIKRIGHISCLHIACLGYAIRFFCYSIIPGPWYVLPVELLHCLTFALMYAAASSYASVITPEGMSATVQGLLFDARTGLGPVWTFRVYGFFAIAVLLVYGAVHFAFFRDASSDKDIVSDEQAGKAISEESAEGVAEKLLGAEEGRKMASPCGEVNRQLLPVKLVYFFFMAGVGALLPFITVYMRQLGLSAKETGIIYGVMPFVAFFVRPLIGVLADKIQRHKAVLIVCVLLTGVMYDLLLLTPAKQTHDNSALAITVHLQCSQADSFIRDCNVANGGCEMGLKQALVANNLTGISRKCEFQCSVSKNSIKAGNTCFTDDVGTLSEVTCGSVVNTGDDVMFQSDVKTILANEIQVRNSSYSGNTCTEYDLKNVTFNGTNYWQLLCASETVFNCKLHCTPEISQKCMSTISSDDELSDTFWIFFVIFLSCNIVFSPVFSLIDAIAYDILGEKRGSWGRQRLWGTVGYITFAVASTFIMDAISKKSNVDYSVSFYIFLALNICTCVVGYFLKLSENIHCGQLFKNILGLLKYPKVVVFLIAMACYGIMNGVIEAFLFWYLIMLGASQKILGLCVVFQCVPEIIMLLFAGKIIKRIGHMPCLHIACLCYAIRFFCYSIIPGPWYVLPVELLHCLTFSLMYAAASSYASVITPEGMSATVQGLVGGLHFGFGKGIGSLVTGQLFDARTGLGPVWTFRVYGFFAIAVLLVYGAVHFAFFRDVTSDKDIASDRQAGKEESSKGAAEKLLGAGDGAAVELQDRTEPC</sequence>
<dbReference type="CDD" id="cd17335">
    <property type="entry name" value="MFS_MFSD6"/>
    <property type="match status" value="2"/>
</dbReference>
<protein>
    <submittedName>
        <fullName evidence="9">MFSD6-like protein</fullName>
    </submittedName>
</protein>
<feature type="transmembrane region" description="Helical" evidence="7">
    <location>
        <begin position="1006"/>
        <end position="1025"/>
    </location>
</feature>
<evidence type="ECO:0000259" key="8">
    <source>
        <dbReference type="Pfam" id="PF12832"/>
    </source>
</evidence>
<keyword evidence="10" id="KW-1185">Reference proteome</keyword>
<dbReference type="InterPro" id="IPR051717">
    <property type="entry name" value="MFS_MFSD6"/>
</dbReference>
<reference evidence="9" key="1">
    <citation type="submission" date="2022-11" db="EMBL/GenBank/DDBJ databases">
        <title>Centuries of genome instability and evolution in soft-shell clam transmissible cancer (bioRxiv).</title>
        <authorList>
            <person name="Hart S.F.M."/>
            <person name="Yonemitsu M.A."/>
            <person name="Giersch R.M."/>
            <person name="Beal B.F."/>
            <person name="Arriagada G."/>
            <person name="Davis B.W."/>
            <person name="Ostrander E.A."/>
            <person name="Goff S.P."/>
            <person name="Metzger M.J."/>
        </authorList>
    </citation>
    <scope>NUCLEOTIDE SEQUENCE</scope>
    <source>
        <strain evidence="9">MELC-2E11</strain>
        <tissue evidence="9">Siphon/mantle</tissue>
    </source>
</reference>
<feature type="transmembrane region" description="Helical" evidence="7">
    <location>
        <begin position="17"/>
        <end position="35"/>
    </location>
</feature>
<dbReference type="Proteomes" id="UP001164746">
    <property type="component" value="Chromosome 3"/>
</dbReference>
<keyword evidence="3 7" id="KW-0812">Transmembrane</keyword>
<feature type="transmembrane region" description="Helical" evidence="7">
    <location>
        <begin position="385"/>
        <end position="407"/>
    </location>
</feature>
<name>A0ABY7DMK6_MYAAR</name>
<feature type="transmembrane region" description="Helical" evidence="7">
    <location>
        <begin position="527"/>
        <end position="547"/>
    </location>
</feature>
<feature type="transmembrane region" description="Helical" evidence="7">
    <location>
        <begin position="311"/>
        <end position="332"/>
    </location>
</feature>
<comment type="similarity">
    <text evidence="2">Belongs to the major facilitator superfamily. MFSD6 family.</text>
</comment>
<evidence type="ECO:0000256" key="3">
    <source>
        <dbReference type="ARBA" id="ARBA00022692"/>
    </source>
</evidence>
<dbReference type="InterPro" id="IPR024989">
    <property type="entry name" value="MFS_assoc_dom"/>
</dbReference>
<feature type="transmembrane region" description="Helical" evidence="7">
    <location>
        <begin position="858"/>
        <end position="887"/>
    </location>
</feature>
<evidence type="ECO:0000256" key="7">
    <source>
        <dbReference type="SAM" id="Phobius"/>
    </source>
</evidence>
<keyword evidence="4 7" id="KW-1133">Transmembrane helix</keyword>
<feature type="transmembrane region" description="Helical" evidence="7">
    <location>
        <begin position="1061"/>
        <end position="1085"/>
    </location>
</feature>
<dbReference type="Pfam" id="PF12832">
    <property type="entry name" value="MFS_1_like"/>
    <property type="match status" value="2"/>
</dbReference>
<feature type="region of interest" description="Disordered" evidence="6">
    <location>
        <begin position="1164"/>
        <end position="1199"/>
    </location>
</feature>
<dbReference type="InterPro" id="IPR036259">
    <property type="entry name" value="MFS_trans_sf"/>
</dbReference>
<feature type="transmembrane region" description="Helical" evidence="7">
    <location>
        <begin position="419"/>
        <end position="438"/>
    </location>
</feature>
<feature type="transmembrane region" description="Helical" evidence="7">
    <location>
        <begin position="450"/>
        <end position="468"/>
    </location>
</feature>
<feature type="transmembrane region" description="Helical" evidence="7">
    <location>
        <begin position="1037"/>
        <end position="1055"/>
    </location>
</feature>
<feature type="transmembrane region" description="Helical" evidence="7">
    <location>
        <begin position="603"/>
        <end position="622"/>
    </location>
</feature>
<dbReference type="EMBL" id="CP111014">
    <property type="protein sequence ID" value="WAQ98186.1"/>
    <property type="molecule type" value="Genomic_DNA"/>
</dbReference>
<evidence type="ECO:0000256" key="6">
    <source>
        <dbReference type="SAM" id="MobiDB-lite"/>
    </source>
</evidence>
<feature type="transmembrane region" description="Helical" evidence="7">
    <location>
        <begin position="931"/>
        <end position="951"/>
    </location>
</feature>
<dbReference type="Gene3D" id="1.20.1250.20">
    <property type="entry name" value="MFS general substrate transporter like domains"/>
    <property type="match status" value="6"/>
</dbReference>
<evidence type="ECO:0000256" key="4">
    <source>
        <dbReference type="ARBA" id="ARBA00022989"/>
    </source>
</evidence>
<dbReference type="PANTHER" id="PTHR16172">
    <property type="entry name" value="MAJOR FACILITATOR SUPERFAMILY DOMAIN-CONTAINING PROTEIN 6-LIKE"/>
    <property type="match status" value="1"/>
</dbReference>
<organism evidence="9 10">
    <name type="scientific">Mya arenaria</name>
    <name type="common">Soft-shell clam</name>
    <dbReference type="NCBI Taxonomy" id="6604"/>
    <lineage>
        <taxon>Eukaryota</taxon>
        <taxon>Metazoa</taxon>
        <taxon>Spiralia</taxon>
        <taxon>Lophotrochozoa</taxon>
        <taxon>Mollusca</taxon>
        <taxon>Bivalvia</taxon>
        <taxon>Autobranchia</taxon>
        <taxon>Heteroconchia</taxon>
        <taxon>Euheterodonta</taxon>
        <taxon>Imparidentia</taxon>
        <taxon>Neoheterodontei</taxon>
        <taxon>Myida</taxon>
        <taxon>Myoidea</taxon>
        <taxon>Myidae</taxon>
        <taxon>Mya</taxon>
    </lineage>
</organism>
<feature type="transmembrane region" description="Helical" evidence="7">
    <location>
        <begin position="663"/>
        <end position="681"/>
    </location>
</feature>
<evidence type="ECO:0000256" key="5">
    <source>
        <dbReference type="ARBA" id="ARBA00023136"/>
    </source>
</evidence>
<comment type="subcellular location">
    <subcellularLocation>
        <location evidence="1">Membrane</location>
        <topology evidence="1">Multi-pass membrane protein</topology>
    </subcellularLocation>
</comment>
<feature type="transmembrane region" description="Helical" evidence="7">
    <location>
        <begin position="1131"/>
        <end position="1153"/>
    </location>
</feature>
<evidence type="ECO:0000256" key="1">
    <source>
        <dbReference type="ARBA" id="ARBA00004141"/>
    </source>
</evidence>
<feature type="compositionally biased region" description="Basic and acidic residues" evidence="6">
    <location>
        <begin position="1164"/>
        <end position="1178"/>
    </location>
</feature>
<feature type="transmembrane region" description="Helical" evidence="7">
    <location>
        <begin position="899"/>
        <end position="919"/>
    </location>
</feature>
<evidence type="ECO:0000313" key="9">
    <source>
        <dbReference type="EMBL" id="WAQ98186.1"/>
    </source>
</evidence>
<accession>A0ABY7DMK6</accession>
<feature type="transmembrane region" description="Helical" evidence="7">
    <location>
        <begin position="75"/>
        <end position="93"/>
    </location>
</feature>
<feature type="transmembrane region" description="Helical" evidence="7">
    <location>
        <begin position="1097"/>
        <end position="1119"/>
    </location>
</feature>
<gene>
    <name evidence="9" type="ORF">MAR_022559</name>
</gene>
<dbReference type="PANTHER" id="PTHR16172:SF41">
    <property type="entry name" value="MAJOR FACILITATOR SUPERFAMILY DOMAIN-CONTAINING PROTEIN 6-LIKE"/>
    <property type="match status" value="1"/>
</dbReference>